<dbReference type="InterPro" id="IPR035418">
    <property type="entry name" value="AraC-bd_2"/>
</dbReference>
<reference evidence="5" key="1">
    <citation type="submission" date="2022-05" db="EMBL/GenBank/DDBJ databases">
        <title>An RpoN-dependent PEP-CTERM gene is involved in floc formation of an Aquincola tertiaricarbonis strain.</title>
        <authorList>
            <person name="Qiu D."/>
            <person name="Xia M."/>
        </authorList>
    </citation>
    <scope>NUCLEOTIDE SEQUENCE</scope>
    <source>
        <strain evidence="5">RN12</strain>
    </source>
</reference>
<keyword evidence="1" id="KW-0805">Transcription regulation</keyword>
<dbReference type="InterPro" id="IPR018060">
    <property type="entry name" value="HTH_AraC"/>
</dbReference>
<dbReference type="RefSeq" id="WP_250195124.1">
    <property type="nucleotide sequence ID" value="NZ_CP097635.1"/>
</dbReference>
<dbReference type="Proteomes" id="UP001056201">
    <property type="component" value="Chromosome 1"/>
</dbReference>
<dbReference type="PANTHER" id="PTHR46796">
    <property type="entry name" value="HTH-TYPE TRANSCRIPTIONAL ACTIVATOR RHAS-RELATED"/>
    <property type="match status" value="1"/>
</dbReference>
<evidence type="ECO:0000256" key="2">
    <source>
        <dbReference type="ARBA" id="ARBA00023125"/>
    </source>
</evidence>
<keyword evidence="3" id="KW-0804">Transcription</keyword>
<dbReference type="InterPro" id="IPR018062">
    <property type="entry name" value="HTH_AraC-typ_CS"/>
</dbReference>
<name>A0ABY4S6Z9_AQUTE</name>
<dbReference type="SUPFAM" id="SSF46689">
    <property type="entry name" value="Homeodomain-like"/>
    <property type="match status" value="2"/>
</dbReference>
<evidence type="ECO:0000313" key="5">
    <source>
        <dbReference type="EMBL" id="URI06861.1"/>
    </source>
</evidence>
<dbReference type="Pfam" id="PF12833">
    <property type="entry name" value="HTH_18"/>
    <property type="match status" value="1"/>
</dbReference>
<dbReference type="PROSITE" id="PS00041">
    <property type="entry name" value="HTH_ARAC_FAMILY_1"/>
    <property type="match status" value="1"/>
</dbReference>
<organism evidence="5 6">
    <name type="scientific">Aquincola tertiaricarbonis</name>
    <dbReference type="NCBI Taxonomy" id="391953"/>
    <lineage>
        <taxon>Bacteria</taxon>
        <taxon>Pseudomonadati</taxon>
        <taxon>Pseudomonadota</taxon>
        <taxon>Betaproteobacteria</taxon>
        <taxon>Burkholderiales</taxon>
        <taxon>Sphaerotilaceae</taxon>
        <taxon>Aquincola</taxon>
    </lineage>
</organism>
<dbReference type="Gene3D" id="1.10.10.60">
    <property type="entry name" value="Homeodomain-like"/>
    <property type="match status" value="1"/>
</dbReference>
<dbReference type="Pfam" id="PF14525">
    <property type="entry name" value="AraC_binding_2"/>
    <property type="match status" value="1"/>
</dbReference>
<gene>
    <name evidence="5" type="ORF">MW290_13275</name>
</gene>
<dbReference type="InterPro" id="IPR009057">
    <property type="entry name" value="Homeodomain-like_sf"/>
</dbReference>
<accession>A0ABY4S6Z9</accession>
<evidence type="ECO:0000256" key="1">
    <source>
        <dbReference type="ARBA" id="ARBA00023015"/>
    </source>
</evidence>
<proteinExistence type="predicted"/>
<dbReference type="PANTHER" id="PTHR46796:SF12">
    <property type="entry name" value="HTH-TYPE DNA-BINDING TRANSCRIPTIONAL ACTIVATOR EUTR"/>
    <property type="match status" value="1"/>
</dbReference>
<protein>
    <submittedName>
        <fullName evidence="5">AraC family transcriptional regulator</fullName>
    </submittedName>
</protein>
<evidence type="ECO:0000259" key="4">
    <source>
        <dbReference type="PROSITE" id="PS01124"/>
    </source>
</evidence>
<dbReference type="SMART" id="SM00342">
    <property type="entry name" value="HTH_ARAC"/>
    <property type="match status" value="1"/>
</dbReference>
<dbReference type="InterPro" id="IPR050204">
    <property type="entry name" value="AraC_XylS_family_regulators"/>
</dbReference>
<evidence type="ECO:0000313" key="6">
    <source>
        <dbReference type="Proteomes" id="UP001056201"/>
    </source>
</evidence>
<evidence type="ECO:0000256" key="3">
    <source>
        <dbReference type="ARBA" id="ARBA00023163"/>
    </source>
</evidence>
<keyword evidence="6" id="KW-1185">Reference proteome</keyword>
<sequence length="334" mass="36774">MAPSALPTFAALDFDRARVFQTRDLDEIRECSARALSPHSLSVVGTRNPLDARLDHLPLGELSLMRLRWGAPVAVDPDRLSGYYLLSMPTRGCAEFSLDRWRHTVTPLQAAVVSPSQRFHFQSQSDFEQVLLRVDRQAVENGWQALAGRPLPRTLTFDSALRTDGPGWQALQPVLQLLARSLPGAGRPGAGTHLLARVQDMVVLTLLTQLAHDQQGQLLPTAGAAPPACVRRAQDHMRAHLAEPLTASGLALACGVPLRTLQAAFQRSHGCGPMRWLREQRLDRVREALIAGGAEAAPVTDTALRFGFTHLGEFSRHYRHKFGETPSQTVARHR</sequence>
<keyword evidence="2" id="KW-0238">DNA-binding</keyword>
<dbReference type="PROSITE" id="PS01124">
    <property type="entry name" value="HTH_ARAC_FAMILY_2"/>
    <property type="match status" value="1"/>
</dbReference>
<feature type="domain" description="HTH araC/xylS-type" evidence="4">
    <location>
        <begin position="231"/>
        <end position="332"/>
    </location>
</feature>
<dbReference type="EMBL" id="CP097635">
    <property type="protein sequence ID" value="URI06861.1"/>
    <property type="molecule type" value="Genomic_DNA"/>
</dbReference>